<evidence type="ECO:0000313" key="1">
    <source>
        <dbReference type="EMBL" id="GFS01315.1"/>
    </source>
</evidence>
<dbReference type="Proteomes" id="UP000762676">
    <property type="component" value="Unassembled WGS sequence"/>
</dbReference>
<dbReference type="AlphaFoldDB" id="A0AAV4HUR6"/>
<evidence type="ECO:0000313" key="2">
    <source>
        <dbReference type="Proteomes" id="UP000762676"/>
    </source>
</evidence>
<name>A0AAV4HUR6_9GAST</name>
<sequence length="117" mass="13477">MNMMEYQELDLVIHPTAHVFLDLRESNTLTQLTNVLVLEQGVDGEFFSNKDSDLDDVEEPLPERNWAAAPIYRDRLAPLDNQSDDEEEIGAVDVEDDRAWRTELPFTGKQMTMPRNP</sequence>
<comment type="caution">
    <text evidence="1">The sequence shown here is derived from an EMBL/GenBank/DDBJ whole genome shotgun (WGS) entry which is preliminary data.</text>
</comment>
<reference evidence="1 2" key="1">
    <citation type="journal article" date="2021" name="Elife">
        <title>Chloroplast acquisition without the gene transfer in kleptoplastic sea slugs, Plakobranchus ocellatus.</title>
        <authorList>
            <person name="Maeda T."/>
            <person name="Takahashi S."/>
            <person name="Yoshida T."/>
            <person name="Shimamura S."/>
            <person name="Takaki Y."/>
            <person name="Nagai Y."/>
            <person name="Toyoda A."/>
            <person name="Suzuki Y."/>
            <person name="Arimoto A."/>
            <person name="Ishii H."/>
            <person name="Satoh N."/>
            <person name="Nishiyama T."/>
            <person name="Hasebe M."/>
            <person name="Maruyama T."/>
            <person name="Minagawa J."/>
            <person name="Obokata J."/>
            <person name="Shigenobu S."/>
        </authorList>
    </citation>
    <scope>NUCLEOTIDE SEQUENCE [LARGE SCALE GENOMIC DNA]</scope>
</reference>
<gene>
    <name evidence="1" type="ORF">ElyMa_001094200</name>
</gene>
<accession>A0AAV4HUR6</accession>
<keyword evidence="2" id="KW-1185">Reference proteome</keyword>
<dbReference type="EMBL" id="BMAT01002201">
    <property type="protein sequence ID" value="GFS01315.1"/>
    <property type="molecule type" value="Genomic_DNA"/>
</dbReference>
<protein>
    <submittedName>
        <fullName evidence="1">Uncharacterized protein</fullName>
    </submittedName>
</protein>
<organism evidence="1 2">
    <name type="scientific">Elysia marginata</name>
    <dbReference type="NCBI Taxonomy" id="1093978"/>
    <lineage>
        <taxon>Eukaryota</taxon>
        <taxon>Metazoa</taxon>
        <taxon>Spiralia</taxon>
        <taxon>Lophotrochozoa</taxon>
        <taxon>Mollusca</taxon>
        <taxon>Gastropoda</taxon>
        <taxon>Heterobranchia</taxon>
        <taxon>Euthyneura</taxon>
        <taxon>Panpulmonata</taxon>
        <taxon>Sacoglossa</taxon>
        <taxon>Placobranchoidea</taxon>
        <taxon>Plakobranchidae</taxon>
        <taxon>Elysia</taxon>
    </lineage>
</organism>
<proteinExistence type="predicted"/>